<protein>
    <submittedName>
        <fullName evidence="1">Uncharacterized protein</fullName>
    </submittedName>
</protein>
<sequence>MKTSMSAGIEHHTDAASMRVAQILTALTPVAAVLVSKVTGCHVVISMSAQRVPTIVIGQPCALTLGAHIAVHVLKDITEMANSAVKVNRDND</sequence>
<gene>
    <name evidence="1" type="ORF">OS493_026761</name>
</gene>
<dbReference type="EMBL" id="MU825896">
    <property type="protein sequence ID" value="KAJ7383578.1"/>
    <property type="molecule type" value="Genomic_DNA"/>
</dbReference>
<dbReference type="AlphaFoldDB" id="A0A9X0D2R3"/>
<dbReference type="OrthoDB" id="2015116at2759"/>
<proteinExistence type="predicted"/>
<organism evidence="1 2">
    <name type="scientific">Desmophyllum pertusum</name>
    <dbReference type="NCBI Taxonomy" id="174260"/>
    <lineage>
        <taxon>Eukaryota</taxon>
        <taxon>Metazoa</taxon>
        <taxon>Cnidaria</taxon>
        <taxon>Anthozoa</taxon>
        <taxon>Hexacorallia</taxon>
        <taxon>Scleractinia</taxon>
        <taxon>Caryophylliina</taxon>
        <taxon>Caryophylliidae</taxon>
        <taxon>Desmophyllum</taxon>
    </lineage>
</organism>
<keyword evidence="2" id="KW-1185">Reference proteome</keyword>
<name>A0A9X0D2R3_9CNID</name>
<comment type="caution">
    <text evidence="1">The sequence shown here is derived from an EMBL/GenBank/DDBJ whole genome shotgun (WGS) entry which is preliminary data.</text>
</comment>
<dbReference type="Proteomes" id="UP001163046">
    <property type="component" value="Unassembled WGS sequence"/>
</dbReference>
<evidence type="ECO:0000313" key="2">
    <source>
        <dbReference type="Proteomes" id="UP001163046"/>
    </source>
</evidence>
<reference evidence="1" key="1">
    <citation type="submission" date="2023-01" db="EMBL/GenBank/DDBJ databases">
        <title>Genome assembly of the deep-sea coral Lophelia pertusa.</title>
        <authorList>
            <person name="Herrera S."/>
            <person name="Cordes E."/>
        </authorList>
    </citation>
    <scope>NUCLEOTIDE SEQUENCE</scope>
    <source>
        <strain evidence="1">USNM1676648</strain>
        <tissue evidence="1">Polyp</tissue>
    </source>
</reference>
<accession>A0A9X0D2R3</accession>
<evidence type="ECO:0000313" key="1">
    <source>
        <dbReference type="EMBL" id="KAJ7383578.1"/>
    </source>
</evidence>